<accession>A0A1K2F9H4</accession>
<evidence type="ECO:0000313" key="2">
    <source>
        <dbReference type="Proteomes" id="UP000181909"/>
    </source>
</evidence>
<dbReference type="Proteomes" id="UP000181909">
    <property type="component" value="Unassembled WGS sequence"/>
</dbReference>
<organism evidence="1 2">
    <name type="scientific">Streptomyces atratus</name>
    <dbReference type="NCBI Taxonomy" id="1893"/>
    <lineage>
        <taxon>Bacteria</taxon>
        <taxon>Bacillati</taxon>
        <taxon>Actinomycetota</taxon>
        <taxon>Actinomycetes</taxon>
        <taxon>Kitasatosporales</taxon>
        <taxon>Streptomycetaceae</taxon>
        <taxon>Streptomyces</taxon>
    </lineage>
</organism>
<protein>
    <submittedName>
        <fullName evidence="1">Uncharacterized protein</fullName>
    </submittedName>
</protein>
<dbReference type="EMBL" id="FPJO01000044">
    <property type="protein sequence ID" value="SFY44178.1"/>
    <property type="molecule type" value="Genomic_DNA"/>
</dbReference>
<name>A0A1K2F9H4_STRAR</name>
<dbReference type="RefSeq" id="WP_177328370.1">
    <property type="nucleotide sequence ID" value="NZ_CP108277.1"/>
</dbReference>
<dbReference type="AlphaFoldDB" id="A0A1K2F9H4"/>
<evidence type="ECO:0000313" key="1">
    <source>
        <dbReference type="EMBL" id="SFY44178.1"/>
    </source>
</evidence>
<gene>
    <name evidence="1" type="ORF">SAMN02787144_104410</name>
</gene>
<sequence>MLKGFETANTKLDRAAKKRAQVDAVVQDHEAAQARFDAAKTALDAVYAELTA</sequence>
<proteinExistence type="predicted"/>
<reference evidence="1 2" key="1">
    <citation type="submission" date="2016-11" db="EMBL/GenBank/DDBJ databases">
        <authorList>
            <person name="Jaros S."/>
            <person name="Januszkiewicz K."/>
            <person name="Wedrychowicz H."/>
        </authorList>
    </citation>
    <scope>NUCLEOTIDE SEQUENCE [LARGE SCALE GENOMIC DNA]</scope>
    <source>
        <strain evidence="1 2">OK807</strain>
    </source>
</reference>